<protein>
    <submittedName>
        <fullName evidence="10">Transmembrane protein 161B</fullName>
    </submittedName>
</protein>
<evidence type="ECO:0000256" key="5">
    <source>
        <dbReference type="ARBA" id="ARBA00023136"/>
    </source>
</evidence>
<feature type="transmembrane region" description="Helical" evidence="7">
    <location>
        <begin position="520"/>
        <end position="542"/>
    </location>
</feature>
<feature type="transmembrane region" description="Helical" evidence="7">
    <location>
        <begin position="166"/>
        <end position="188"/>
    </location>
</feature>
<feature type="transmembrane region" description="Helical" evidence="7">
    <location>
        <begin position="367"/>
        <end position="383"/>
    </location>
</feature>
<feature type="transmembrane region" description="Helical" evidence="7">
    <location>
        <begin position="262"/>
        <end position="283"/>
    </location>
</feature>
<evidence type="ECO:0000256" key="2">
    <source>
        <dbReference type="ARBA" id="ARBA00009706"/>
    </source>
</evidence>
<accession>A0A0R3W7U5</accession>
<dbReference type="GO" id="GO:0016020">
    <property type="term" value="C:membrane"/>
    <property type="evidence" value="ECO:0007669"/>
    <property type="project" value="UniProtKB-SubCell"/>
</dbReference>
<evidence type="ECO:0000256" key="1">
    <source>
        <dbReference type="ARBA" id="ARBA00004141"/>
    </source>
</evidence>
<name>A0A0R3W7U5_TAEAS</name>
<reference evidence="8 9" key="2">
    <citation type="submission" date="2018-11" db="EMBL/GenBank/DDBJ databases">
        <authorList>
            <consortium name="Pathogen Informatics"/>
        </authorList>
    </citation>
    <scope>NUCLEOTIDE SEQUENCE [LARGE SCALE GENOMIC DNA]</scope>
</reference>
<proteinExistence type="inferred from homology"/>
<evidence type="ECO:0000313" key="9">
    <source>
        <dbReference type="Proteomes" id="UP000282613"/>
    </source>
</evidence>
<feature type="transmembrane region" description="Helical" evidence="7">
    <location>
        <begin position="417"/>
        <end position="444"/>
    </location>
</feature>
<dbReference type="InterPro" id="IPR019395">
    <property type="entry name" value="Transmembrane_161A/B"/>
</dbReference>
<comment type="subcellular location">
    <subcellularLocation>
        <location evidence="1">Membrane</location>
        <topology evidence="1">Multi-pass membrane protein</topology>
    </subcellularLocation>
</comment>
<feature type="transmembrane region" description="Helical" evidence="7">
    <location>
        <begin position="304"/>
        <end position="323"/>
    </location>
</feature>
<feature type="transmembrane region" description="Helical" evidence="7">
    <location>
        <begin position="343"/>
        <end position="360"/>
    </location>
</feature>
<evidence type="ECO:0000256" key="3">
    <source>
        <dbReference type="ARBA" id="ARBA00022692"/>
    </source>
</evidence>
<keyword evidence="4 7" id="KW-1133">Transmembrane helix</keyword>
<evidence type="ECO:0000313" key="8">
    <source>
        <dbReference type="EMBL" id="VDK36588.1"/>
    </source>
</evidence>
<keyword evidence="3 7" id="KW-0812">Transmembrane</keyword>
<dbReference type="Pfam" id="PF10268">
    <property type="entry name" value="Tmemb_161AB"/>
    <property type="match status" value="1"/>
</dbReference>
<evidence type="ECO:0000313" key="10">
    <source>
        <dbReference type="WBParaSite" id="TASK_0000637801-mRNA-1"/>
    </source>
</evidence>
<organism evidence="10">
    <name type="scientific">Taenia asiatica</name>
    <name type="common">Asian tapeworm</name>
    <dbReference type="NCBI Taxonomy" id="60517"/>
    <lineage>
        <taxon>Eukaryota</taxon>
        <taxon>Metazoa</taxon>
        <taxon>Spiralia</taxon>
        <taxon>Lophotrochozoa</taxon>
        <taxon>Platyhelminthes</taxon>
        <taxon>Cestoda</taxon>
        <taxon>Eucestoda</taxon>
        <taxon>Cyclophyllidea</taxon>
        <taxon>Taeniidae</taxon>
        <taxon>Taenia</taxon>
    </lineage>
</organism>
<evidence type="ECO:0000256" key="6">
    <source>
        <dbReference type="ARBA" id="ARBA00023180"/>
    </source>
</evidence>
<keyword evidence="5 7" id="KW-0472">Membrane</keyword>
<dbReference type="STRING" id="60517.A0A0R3W7U5"/>
<dbReference type="WBParaSite" id="TASK_0000637801-mRNA-1">
    <property type="protein sequence ID" value="TASK_0000637801-mRNA-1"/>
    <property type="gene ID" value="TASK_0000637801"/>
</dbReference>
<comment type="similarity">
    <text evidence="2">Belongs to the TMEM161 family.</text>
</comment>
<reference evidence="10" key="1">
    <citation type="submission" date="2017-02" db="UniProtKB">
        <authorList>
            <consortium name="WormBaseParasite"/>
        </authorList>
    </citation>
    <scope>IDENTIFICATION</scope>
</reference>
<feature type="transmembrane region" description="Helical" evidence="7">
    <location>
        <begin position="208"/>
        <end position="233"/>
    </location>
</feature>
<dbReference type="EMBL" id="UYRS01018495">
    <property type="protein sequence ID" value="VDK36588.1"/>
    <property type="molecule type" value="Genomic_DNA"/>
</dbReference>
<sequence>MAILGYQLVSTLIGISLLTKLSAHFSFTSIFVYGGIYRSLLPTNKEILENAGLTKIKCKGRRSNGTSVGGGCDGRNDPVTFYFPRSTPLKLRRAEVRGHEIAILPFYTELVWLVDFSLCALFVLFANDFVSFFRCFLRPPSANNKNTSFFLSIHDFFTPSTINLNLVWSLFIVWFAMSSLFSALRVYLGRSSGNEAKVKEKAVGSSEWPLLMVTGFSSFIVAMLCLLLDVSFLDLRISPAYGNLTFSLSPKTSGGSAMSWGMFQACLASYAAIVGVLFVFPSLQYGRIYVQTLRDPESSWLTRLLFNLNLIAPQLTLLLWVVPLTARLPALLLQHAGAALGRAQMGTTWLSFIVLCARAFSFERICSLRLLFTLLTVILRVAMTKRHMQAFLDTAQTRLDRLNREPGRITNREVQRIVASVFHCFNFAALQYLAPSILLIGFAFSYKASTGTGWLPLAPEINVASSPSTSLASVLEAFAGQDWDLVFSASWFSAIQHTREAFGELWESVRRQAGYVCQGVLGFALFWCLVAWQAVAVTGVAYHRFVD</sequence>
<evidence type="ECO:0000256" key="7">
    <source>
        <dbReference type="SAM" id="Phobius"/>
    </source>
</evidence>
<dbReference type="Proteomes" id="UP000282613">
    <property type="component" value="Unassembled WGS sequence"/>
</dbReference>
<dbReference type="PANTHER" id="PTHR13624:SF6">
    <property type="entry name" value="EMEI"/>
    <property type="match status" value="1"/>
</dbReference>
<keyword evidence="9" id="KW-1185">Reference proteome</keyword>
<gene>
    <name evidence="8" type="ORF">TASK_LOCUS6379</name>
</gene>
<dbReference type="OrthoDB" id="784140at2759"/>
<dbReference type="PANTHER" id="PTHR13624">
    <property type="entry name" value="RE42071P"/>
    <property type="match status" value="1"/>
</dbReference>
<evidence type="ECO:0000256" key="4">
    <source>
        <dbReference type="ARBA" id="ARBA00022989"/>
    </source>
</evidence>
<dbReference type="AlphaFoldDB" id="A0A0R3W7U5"/>
<feature type="transmembrane region" description="Helical" evidence="7">
    <location>
        <begin position="101"/>
        <end position="126"/>
    </location>
</feature>
<feature type="transmembrane region" description="Helical" evidence="7">
    <location>
        <begin position="12"/>
        <end position="36"/>
    </location>
</feature>
<keyword evidence="6" id="KW-0325">Glycoprotein</keyword>